<dbReference type="EMBL" id="OC318048">
    <property type="protein sequence ID" value="CAD7400321.1"/>
    <property type="molecule type" value="Genomic_DNA"/>
</dbReference>
<dbReference type="InterPro" id="IPR032106">
    <property type="entry name" value="2-oxogl_dehyd_N"/>
</dbReference>
<gene>
    <name evidence="3" type="ORF">TCEB3V08_LOCUS5452</name>
</gene>
<proteinExistence type="predicted"/>
<feature type="compositionally biased region" description="Polar residues" evidence="1">
    <location>
        <begin position="173"/>
        <end position="193"/>
    </location>
</feature>
<feature type="compositionally biased region" description="Basic and acidic residues" evidence="1">
    <location>
        <begin position="194"/>
        <end position="203"/>
    </location>
</feature>
<evidence type="ECO:0000259" key="2">
    <source>
        <dbReference type="Pfam" id="PF16078"/>
    </source>
</evidence>
<evidence type="ECO:0000313" key="3">
    <source>
        <dbReference type="EMBL" id="CAD7400321.1"/>
    </source>
</evidence>
<name>A0A7R9GZD9_TIMCR</name>
<feature type="compositionally biased region" description="Polar residues" evidence="1">
    <location>
        <begin position="146"/>
        <end position="161"/>
    </location>
</feature>
<reference evidence="3" key="1">
    <citation type="submission" date="2020-11" db="EMBL/GenBank/DDBJ databases">
        <authorList>
            <person name="Tran Van P."/>
        </authorList>
    </citation>
    <scope>NUCLEOTIDE SEQUENCE</scope>
</reference>
<accession>A0A7R9GZD9</accession>
<feature type="domain" description="2-oxoglutarate dehydrogenase E1 component N-terminal" evidence="2">
    <location>
        <begin position="39"/>
        <end position="69"/>
    </location>
</feature>
<evidence type="ECO:0000256" key="1">
    <source>
        <dbReference type="SAM" id="MobiDB-lite"/>
    </source>
</evidence>
<feature type="compositionally biased region" description="Polar residues" evidence="1">
    <location>
        <begin position="88"/>
        <end position="107"/>
    </location>
</feature>
<feature type="compositionally biased region" description="Basic and acidic residues" evidence="1">
    <location>
        <begin position="227"/>
        <end position="237"/>
    </location>
</feature>
<feature type="region of interest" description="Disordered" evidence="1">
    <location>
        <begin position="81"/>
        <end position="237"/>
    </location>
</feature>
<dbReference type="AlphaFoldDB" id="A0A7R9GZD9"/>
<sequence length="380" mass="42077">MFHLRNAMNVVGFALRGLGNQGRTVVLGETAKRNKHDTYNKSYVEAMFESWLKDRASVHKTWDIFFKMVTRERLFGDKAPPLMVLPKTSKTAPTSTNTEKPATSTNDFRPVPKTSVSSSVNATRDLDSQKKAQPSSQERQTETESPENGSTGISPPQTGSNRDSKQTPPREIPTSSEYKGQANINPTTKSQTALKDEKSKELKNTQQSTMADGQPIARNEQMNFSKRSGEKKQDKPYAIIDETKQSDIADLPPDRDSNLNIPVINSSVYCESDALDHAATEVGYNINHGDHVDKGASLLLSGFPSTKRPGFAPLTSVLSYEVEDKRNIALFSIRSAAGIYRQANIFRECHPRVQVLSHCHTDWAARLAAHPCRAQSSPTL</sequence>
<protein>
    <recommendedName>
        <fullName evidence="2">2-oxoglutarate dehydrogenase E1 component N-terminal domain-containing protein</fullName>
    </recommendedName>
</protein>
<dbReference type="Pfam" id="PF16078">
    <property type="entry name" value="2-oxogl_dehyd_N"/>
    <property type="match status" value="1"/>
</dbReference>
<organism evidence="3">
    <name type="scientific">Timema cristinae</name>
    <name type="common">Walking stick</name>
    <dbReference type="NCBI Taxonomy" id="61476"/>
    <lineage>
        <taxon>Eukaryota</taxon>
        <taxon>Metazoa</taxon>
        <taxon>Ecdysozoa</taxon>
        <taxon>Arthropoda</taxon>
        <taxon>Hexapoda</taxon>
        <taxon>Insecta</taxon>
        <taxon>Pterygota</taxon>
        <taxon>Neoptera</taxon>
        <taxon>Polyneoptera</taxon>
        <taxon>Phasmatodea</taxon>
        <taxon>Timematodea</taxon>
        <taxon>Timematoidea</taxon>
        <taxon>Timematidae</taxon>
        <taxon>Timema</taxon>
    </lineage>
</organism>